<dbReference type="InterPro" id="IPR010982">
    <property type="entry name" value="Lambda_DNA-bd_dom_sf"/>
</dbReference>
<comment type="caution">
    <text evidence="3">The sequence shown here is derived from an EMBL/GenBank/DDBJ whole genome shotgun (WGS) entry which is preliminary data.</text>
</comment>
<dbReference type="OrthoDB" id="9781521at2"/>
<accession>A0A2M9XFZ0</accession>
<dbReference type="GO" id="GO:0005829">
    <property type="term" value="C:cytosol"/>
    <property type="evidence" value="ECO:0007669"/>
    <property type="project" value="TreeGrafter"/>
</dbReference>
<dbReference type="SUPFAM" id="SSF51182">
    <property type="entry name" value="RmlC-like cupins"/>
    <property type="match status" value="1"/>
</dbReference>
<dbReference type="PANTHER" id="PTHR46797">
    <property type="entry name" value="HTH-TYPE TRANSCRIPTIONAL REGULATOR"/>
    <property type="match status" value="1"/>
</dbReference>
<evidence type="ECO:0000259" key="2">
    <source>
        <dbReference type="PROSITE" id="PS50943"/>
    </source>
</evidence>
<dbReference type="EMBL" id="NPDN01000002">
    <property type="protein sequence ID" value="PJZ26502.1"/>
    <property type="molecule type" value="Genomic_DNA"/>
</dbReference>
<dbReference type="GO" id="GO:0003700">
    <property type="term" value="F:DNA-binding transcription factor activity"/>
    <property type="evidence" value="ECO:0007669"/>
    <property type="project" value="TreeGrafter"/>
</dbReference>
<dbReference type="SMART" id="SM00530">
    <property type="entry name" value="HTH_XRE"/>
    <property type="match status" value="1"/>
</dbReference>
<sequence>MPTIDPIERGLIQSIGTLVRKRRQELGFSLGKLAELSQVSRGMLSLVESGKAAPSIALLWKISKAIRLPLSSLMEFSKEEFPKIYRKEDSSENSVEENQYVIRPLLHEETRFQTRLFEIKLLSGVAKTFITKVQSKQRQNLFLQSGALRLKVGGKWFDLQEGDSMTFLGKDLQELANLGEKDSYLIWSSSLSDD</sequence>
<dbReference type="Gene3D" id="1.10.260.40">
    <property type="entry name" value="lambda repressor-like DNA-binding domains"/>
    <property type="match status" value="1"/>
</dbReference>
<evidence type="ECO:0000313" key="3">
    <source>
        <dbReference type="EMBL" id="PJZ26502.1"/>
    </source>
</evidence>
<keyword evidence="1" id="KW-0238">DNA-binding</keyword>
<dbReference type="GO" id="GO:0003677">
    <property type="term" value="F:DNA binding"/>
    <property type="evidence" value="ECO:0007669"/>
    <property type="project" value="UniProtKB-KW"/>
</dbReference>
<dbReference type="InterPro" id="IPR011051">
    <property type="entry name" value="RmlC_Cupin_sf"/>
</dbReference>
<proteinExistence type="predicted"/>
<dbReference type="SUPFAM" id="SSF47413">
    <property type="entry name" value="lambda repressor-like DNA-binding domains"/>
    <property type="match status" value="1"/>
</dbReference>
<evidence type="ECO:0000256" key="1">
    <source>
        <dbReference type="ARBA" id="ARBA00023125"/>
    </source>
</evidence>
<organism evidence="3 4">
    <name type="scientific">Leptospira hartskeerlii</name>
    <dbReference type="NCBI Taxonomy" id="2023177"/>
    <lineage>
        <taxon>Bacteria</taxon>
        <taxon>Pseudomonadati</taxon>
        <taxon>Spirochaetota</taxon>
        <taxon>Spirochaetia</taxon>
        <taxon>Leptospirales</taxon>
        <taxon>Leptospiraceae</taxon>
        <taxon>Leptospira</taxon>
    </lineage>
</organism>
<dbReference type="Proteomes" id="UP000232196">
    <property type="component" value="Unassembled WGS sequence"/>
</dbReference>
<dbReference type="InterPro" id="IPR014710">
    <property type="entry name" value="RmlC-like_jellyroll"/>
</dbReference>
<name>A0A2M9XFZ0_9LEPT</name>
<feature type="domain" description="HTH cro/C1-type" evidence="2">
    <location>
        <begin position="19"/>
        <end position="73"/>
    </location>
</feature>
<dbReference type="PANTHER" id="PTHR46797:SF1">
    <property type="entry name" value="METHYLPHOSPHONATE SYNTHASE"/>
    <property type="match status" value="1"/>
</dbReference>
<dbReference type="AlphaFoldDB" id="A0A2M9XFZ0"/>
<dbReference type="RefSeq" id="WP_100705328.1">
    <property type="nucleotide sequence ID" value="NZ_NPDL01000002.1"/>
</dbReference>
<reference evidence="3 4" key="1">
    <citation type="submission" date="2017-07" db="EMBL/GenBank/DDBJ databases">
        <title>Leptospira spp. isolated from tropical soils.</title>
        <authorList>
            <person name="Thibeaux R."/>
            <person name="Iraola G."/>
            <person name="Ferres I."/>
            <person name="Bierque E."/>
            <person name="Girault D."/>
            <person name="Soupe-Gilbert M.-E."/>
            <person name="Picardeau M."/>
            <person name="Goarant C."/>
        </authorList>
    </citation>
    <scope>NUCLEOTIDE SEQUENCE [LARGE SCALE GENOMIC DNA]</scope>
    <source>
        <strain evidence="3 4">MCA1-C-A1</strain>
    </source>
</reference>
<dbReference type="InterPro" id="IPR050807">
    <property type="entry name" value="TransReg_Diox_bact_type"/>
</dbReference>
<dbReference type="PROSITE" id="PS50943">
    <property type="entry name" value="HTH_CROC1"/>
    <property type="match status" value="1"/>
</dbReference>
<dbReference type="InterPro" id="IPR001387">
    <property type="entry name" value="Cro/C1-type_HTH"/>
</dbReference>
<protein>
    <submittedName>
        <fullName evidence="3">XRE family transcriptional regulator</fullName>
    </submittedName>
</protein>
<keyword evidence="4" id="KW-1185">Reference proteome</keyword>
<dbReference type="Gene3D" id="2.60.120.10">
    <property type="entry name" value="Jelly Rolls"/>
    <property type="match status" value="1"/>
</dbReference>
<gene>
    <name evidence="3" type="ORF">CH357_03115</name>
</gene>
<dbReference type="Pfam" id="PF01381">
    <property type="entry name" value="HTH_3"/>
    <property type="match status" value="1"/>
</dbReference>
<dbReference type="CDD" id="cd00093">
    <property type="entry name" value="HTH_XRE"/>
    <property type="match status" value="1"/>
</dbReference>
<evidence type="ECO:0000313" key="4">
    <source>
        <dbReference type="Proteomes" id="UP000232196"/>
    </source>
</evidence>